<feature type="compositionally biased region" description="Basic and acidic residues" evidence="3">
    <location>
        <begin position="136"/>
        <end position="147"/>
    </location>
</feature>
<feature type="domain" description="RRM" evidence="4">
    <location>
        <begin position="521"/>
        <end position="603"/>
    </location>
</feature>
<dbReference type="PROSITE" id="PS50102">
    <property type="entry name" value="RRM"/>
    <property type="match status" value="3"/>
</dbReference>
<dbReference type="InterPro" id="IPR012677">
    <property type="entry name" value="Nucleotide-bd_a/b_plait_sf"/>
</dbReference>
<dbReference type="CDD" id="cd00590">
    <property type="entry name" value="RRM_SF"/>
    <property type="match status" value="3"/>
</dbReference>
<sequence>MRTRNTSTAPKKTPPAKKAAVKSQSTPSSAEAAPSAESPAMSTPPPNSCDTKLSPSTRGKQPKSAETLRTPVPIEPVPKPEPEPEPAVEEAKSTSDVAVQVTGEKKPASGSKTTRRVVKRVIRKTVVRPVSGRKNKSGEAEKTKENDSVEPADQETLVKDAETAKNNESNVQNVERPAISEEPKDENVEGVKEEMVEESSKKEEVEGKAEESLIESVMESQKEEESACTDTKPLENQEPTKQKEIEDLVKEQEEEEVRTIVDKVETMSDEDKMEEDREEEMTDCDGLLEEDKIDGVTHQDINDEPSKEEFGEDEMQEQSKEVLEEERAELHDAAKERKLRKELEIFVGGLDRDVVEEDLKKVFQHAGEVVDVRLHKDPSTNKNKGYAFVRFATKEQANRALSEMKNPVIRGKRCGTAPSEDNDTLFVGNICNTWTKEAIKQKLKEYGIEGVEKITLVADTKHEGLSRGFAFLEFSRYSEAMLAYKRLQKPDAVFGHSERTVKVAFAEPLREPDPEVMAQVKSVFIDGLPPHWDEDRVRETFKRFGEIARITLARNMSSAKRKDYGFVDFTSHEAAVACIEVINNTELGDGNSKTKVRARLSNPLPKTLAVKDGMAGGFRIARGGGGVYPRFGRGLGRGGHTFNRPNFQHGRGFYPRGPGRGGRTGFLNERELDDSYPFHGRQNFGHGGRWSFGPHQGSSGGPLPNRPNLDRIRHGGHGDHEPLRRHPFPPEEGFNRPYHGRHSDDSYFYDETAHGMKRPYFMTDPDYVEPSTRRPRFEYSEASASASASFQGTGYRDAFGADRGPYQQDYYGSDYAGGVYPSRYGDRPYGRGYYY</sequence>
<dbReference type="EMBL" id="JBJUIK010000005">
    <property type="protein sequence ID" value="KAL3527193.1"/>
    <property type="molecule type" value="Genomic_DNA"/>
</dbReference>
<proteinExistence type="predicted"/>
<feature type="region of interest" description="Disordered" evidence="3">
    <location>
        <begin position="685"/>
        <end position="737"/>
    </location>
</feature>
<feature type="compositionally biased region" description="Acidic residues" evidence="3">
    <location>
        <begin position="271"/>
        <end position="288"/>
    </location>
</feature>
<keyword evidence="6" id="KW-1185">Reference proteome</keyword>
<gene>
    <name evidence="5" type="ORF">ACH5RR_011849</name>
</gene>
<feature type="domain" description="RRM" evidence="4">
    <location>
        <begin position="423"/>
        <end position="508"/>
    </location>
</feature>
<reference evidence="5 6" key="1">
    <citation type="submission" date="2024-11" db="EMBL/GenBank/DDBJ databases">
        <title>A near-complete genome assembly of Cinchona calisaya.</title>
        <authorList>
            <person name="Lian D.C."/>
            <person name="Zhao X.W."/>
            <person name="Wei L."/>
        </authorList>
    </citation>
    <scope>NUCLEOTIDE SEQUENCE [LARGE SCALE GENOMIC DNA]</scope>
    <source>
        <tissue evidence="5">Nenye</tissue>
    </source>
</reference>
<dbReference type="Proteomes" id="UP001630127">
    <property type="component" value="Unassembled WGS sequence"/>
</dbReference>
<protein>
    <recommendedName>
        <fullName evidence="4">RRM domain-containing protein</fullName>
    </recommendedName>
</protein>
<dbReference type="FunFam" id="3.30.70.330:FF:000816">
    <property type="entry name" value="Heterogeneous nuclear ribonucleoprotein Q"/>
    <property type="match status" value="1"/>
</dbReference>
<organism evidence="5 6">
    <name type="scientific">Cinchona calisaya</name>
    <dbReference type="NCBI Taxonomy" id="153742"/>
    <lineage>
        <taxon>Eukaryota</taxon>
        <taxon>Viridiplantae</taxon>
        <taxon>Streptophyta</taxon>
        <taxon>Embryophyta</taxon>
        <taxon>Tracheophyta</taxon>
        <taxon>Spermatophyta</taxon>
        <taxon>Magnoliopsida</taxon>
        <taxon>eudicotyledons</taxon>
        <taxon>Gunneridae</taxon>
        <taxon>Pentapetalae</taxon>
        <taxon>asterids</taxon>
        <taxon>lamiids</taxon>
        <taxon>Gentianales</taxon>
        <taxon>Rubiaceae</taxon>
        <taxon>Cinchonoideae</taxon>
        <taxon>Cinchoneae</taxon>
        <taxon>Cinchona</taxon>
    </lineage>
</organism>
<evidence type="ECO:0000259" key="4">
    <source>
        <dbReference type="PROSITE" id="PS50102"/>
    </source>
</evidence>
<evidence type="ECO:0000256" key="2">
    <source>
        <dbReference type="PROSITE-ProRule" id="PRU00176"/>
    </source>
</evidence>
<dbReference type="Pfam" id="PF00076">
    <property type="entry name" value="RRM_1"/>
    <property type="match status" value="3"/>
</dbReference>
<evidence type="ECO:0000313" key="5">
    <source>
        <dbReference type="EMBL" id="KAL3527193.1"/>
    </source>
</evidence>
<feature type="region of interest" description="Disordered" evidence="3">
    <location>
        <begin position="1"/>
        <end position="314"/>
    </location>
</feature>
<feature type="compositionally biased region" description="Polar residues" evidence="3">
    <location>
        <begin position="48"/>
        <end position="59"/>
    </location>
</feature>
<evidence type="ECO:0000256" key="1">
    <source>
        <dbReference type="ARBA" id="ARBA00022884"/>
    </source>
</evidence>
<dbReference type="SMART" id="SM00360">
    <property type="entry name" value="RRM"/>
    <property type="match status" value="3"/>
</dbReference>
<feature type="compositionally biased region" description="Low complexity" evidence="3">
    <location>
        <begin position="25"/>
        <end position="41"/>
    </location>
</feature>
<name>A0ABD3ABZ5_9GENT</name>
<feature type="compositionally biased region" description="Basic and acidic residues" evidence="3">
    <location>
        <begin position="232"/>
        <end position="270"/>
    </location>
</feature>
<feature type="compositionally biased region" description="Basic and acidic residues" evidence="3">
    <location>
        <begin position="289"/>
        <end position="309"/>
    </location>
</feature>
<dbReference type="SUPFAM" id="SSF54928">
    <property type="entry name" value="RNA-binding domain, RBD"/>
    <property type="match status" value="2"/>
</dbReference>
<dbReference type="AlphaFoldDB" id="A0ABD3ABZ5"/>
<feature type="compositionally biased region" description="Basic and acidic residues" evidence="3">
    <location>
        <begin position="156"/>
        <end position="165"/>
    </location>
</feature>
<keyword evidence="1 2" id="KW-0694">RNA-binding</keyword>
<feature type="compositionally biased region" description="Basic residues" evidence="3">
    <location>
        <begin position="113"/>
        <end position="135"/>
    </location>
</feature>
<evidence type="ECO:0000256" key="3">
    <source>
        <dbReference type="SAM" id="MobiDB-lite"/>
    </source>
</evidence>
<dbReference type="Gene3D" id="3.30.70.330">
    <property type="match status" value="3"/>
</dbReference>
<dbReference type="InterPro" id="IPR000504">
    <property type="entry name" value="RRM_dom"/>
</dbReference>
<comment type="caution">
    <text evidence="5">The sequence shown here is derived from an EMBL/GenBank/DDBJ whole genome shotgun (WGS) entry which is preliminary data.</text>
</comment>
<dbReference type="InterPro" id="IPR035979">
    <property type="entry name" value="RBD_domain_sf"/>
</dbReference>
<feature type="domain" description="RRM" evidence="4">
    <location>
        <begin position="343"/>
        <end position="421"/>
    </location>
</feature>
<feature type="compositionally biased region" description="Basic and acidic residues" evidence="3">
    <location>
        <begin position="708"/>
        <end position="724"/>
    </location>
</feature>
<dbReference type="FunFam" id="3.30.70.330:FF:000187">
    <property type="entry name" value="Heterogeneous nuclear ribonucleoprotein Q"/>
    <property type="match status" value="1"/>
</dbReference>
<dbReference type="PANTHER" id="PTHR21245">
    <property type="entry name" value="HETEROGENEOUS NUCLEAR RIBONUCLEOPROTEIN"/>
    <property type="match status" value="1"/>
</dbReference>
<accession>A0ABD3ABZ5</accession>
<feature type="compositionally biased region" description="Basic and acidic residues" evidence="3">
    <location>
        <begin position="178"/>
        <end position="211"/>
    </location>
</feature>
<evidence type="ECO:0000313" key="6">
    <source>
        <dbReference type="Proteomes" id="UP001630127"/>
    </source>
</evidence>
<dbReference type="GO" id="GO:0003723">
    <property type="term" value="F:RNA binding"/>
    <property type="evidence" value="ECO:0007669"/>
    <property type="project" value="UniProtKB-UniRule"/>
</dbReference>